<proteinExistence type="predicted"/>
<dbReference type="EMBL" id="JACEIK010002379">
    <property type="protein sequence ID" value="MCD9560786.1"/>
    <property type="molecule type" value="Genomic_DNA"/>
</dbReference>
<evidence type="ECO:0000313" key="3">
    <source>
        <dbReference type="Proteomes" id="UP000823775"/>
    </source>
</evidence>
<name>A0ABS8USA1_DATST</name>
<feature type="compositionally biased region" description="Basic and acidic residues" evidence="1">
    <location>
        <begin position="241"/>
        <end position="252"/>
    </location>
</feature>
<comment type="caution">
    <text evidence="2">The sequence shown here is derived from an EMBL/GenBank/DDBJ whole genome shotgun (WGS) entry which is preliminary data.</text>
</comment>
<accession>A0ABS8USA1</accession>
<organism evidence="2 3">
    <name type="scientific">Datura stramonium</name>
    <name type="common">Jimsonweed</name>
    <name type="synonym">Common thornapple</name>
    <dbReference type="NCBI Taxonomy" id="4076"/>
    <lineage>
        <taxon>Eukaryota</taxon>
        <taxon>Viridiplantae</taxon>
        <taxon>Streptophyta</taxon>
        <taxon>Embryophyta</taxon>
        <taxon>Tracheophyta</taxon>
        <taxon>Spermatophyta</taxon>
        <taxon>Magnoliopsida</taxon>
        <taxon>eudicotyledons</taxon>
        <taxon>Gunneridae</taxon>
        <taxon>Pentapetalae</taxon>
        <taxon>asterids</taxon>
        <taxon>lamiids</taxon>
        <taxon>Solanales</taxon>
        <taxon>Solanaceae</taxon>
        <taxon>Solanoideae</taxon>
        <taxon>Datureae</taxon>
        <taxon>Datura</taxon>
    </lineage>
</organism>
<evidence type="ECO:0000256" key="1">
    <source>
        <dbReference type="SAM" id="MobiDB-lite"/>
    </source>
</evidence>
<keyword evidence="3" id="KW-1185">Reference proteome</keyword>
<evidence type="ECO:0000313" key="2">
    <source>
        <dbReference type="EMBL" id="MCD9560786.1"/>
    </source>
</evidence>
<gene>
    <name evidence="2" type="ORF">HAX54_019581</name>
</gene>
<feature type="region of interest" description="Disordered" evidence="1">
    <location>
        <begin position="241"/>
        <end position="269"/>
    </location>
</feature>
<protein>
    <submittedName>
        <fullName evidence="2">Uncharacterized protein</fullName>
    </submittedName>
</protein>
<dbReference type="Proteomes" id="UP000823775">
    <property type="component" value="Unassembled WGS sequence"/>
</dbReference>
<reference evidence="2 3" key="1">
    <citation type="journal article" date="2021" name="BMC Genomics">
        <title>Datura genome reveals duplications of psychoactive alkaloid biosynthetic genes and high mutation rate following tissue culture.</title>
        <authorList>
            <person name="Rajewski A."/>
            <person name="Carter-House D."/>
            <person name="Stajich J."/>
            <person name="Litt A."/>
        </authorList>
    </citation>
    <scope>NUCLEOTIDE SEQUENCE [LARGE SCALE GENOMIC DNA]</scope>
    <source>
        <strain evidence="2">AR-01</strain>
    </source>
</reference>
<sequence>MSYGIQRFPQSLKYERLQRVFRNKMSITDPEDVVIIIDRYPMYFIVNGLPIYGETLISDDESLTLFLHSPDIFRNHISITTLDMYAIVERSLVIPKINDNEFDFRNTTYLSGLNTGLSRSVMQQETMIGFGRPQNDISNTGIESNIVGQMPCNNYDWSMCNYEMGGPSSVAAHMGSFDLSTDQPAQPSEFNFGRDNIIQQVFCPSQSTDRCNDVVKSLPQLTEIVNNDNLVVVQQDALDSDTHSNHGLTEDDHSSDDEDVVNVKGEGHDDQNVNYSSIVISYLDSIEENTEDFVCMRDSGPV</sequence>